<dbReference type="Proteomes" id="UP001272242">
    <property type="component" value="Unassembled WGS sequence"/>
</dbReference>
<gene>
    <name evidence="1" type="ORF">R5W23_002842</name>
</gene>
<sequence length="101" mass="11224">MHFSCDVCGKDMTRDGAERYVVKMEAFASCDPGALTDDDLETDHIEEMARLLSDLEEGEGAPEPPPACKKMRFDLCPGCFRKFVNDPLGRESAAKFDFSPN</sequence>
<comment type="caution">
    <text evidence="1">The sequence shown here is derived from an EMBL/GenBank/DDBJ whole genome shotgun (WGS) entry which is preliminary data.</text>
</comment>
<accession>A0ABU5F239</accession>
<evidence type="ECO:0000313" key="2">
    <source>
        <dbReference type="Proteomes" id="UP001272242"/>
    </source>
</evidence>
<proteinExistence type="predicted"/>
<dbReference type="EMBL" id="JAXBLV010000196">
    <property type="protein sequence ID" value="MDY3561564.1"/>
    <property type="molecule type" value="Genomic_DNA"/>
</dbReference>
<protein>
    <submittedName>
        <fullName evidence="1">Uncharacterized protein</fullName>
    </submittedName>
</protein>
<reference evidence="2" key="1">
    <citation type="journal article" date="2023" name="Mar. Drugs">
        <title>Gemmata algarum, a Novel Planctomycete Isolated from an Algal Mat, Displays Antimicrobial Activity.</title>
        <authorList>
            <person name="Kumar G."/>
            <person name="Kallscheuer N."/>
            <person name="Kashif M."/>
            <person name="Ahamad S."/>
            <person name="Jagadeeshwari U."/>
            <person name="Pannikurungottu S."/>
            <person name="Haufschild T."/>
            <person name="Kabuu M."/>
            <person name="Sasikala C."/>
            <person name="Jogler C."/>
            <person name="Ramana C."/>
        </authorList>
    </citation>
    <scope>NUCLEOTIDE SEQUENCE [LARGE SCALE GENOMIC DNA]</scope>
    <source>
        <strain evidence="2">JC673</strain>
    </source>
</reference>
<evidence type="ECO:0000313" key="1">
    <source>
        <dbReference type="EMBL" id="MDY3561564.1"/>
    </source>
</evidence>
<keyword evidence="2" id="KW-1185">Reference proteome</keyword>
<name>A0ABU5F239_9BACT</name>
<organism evidence="1 2">
    <name type="scientific">Gemmata algarum</name>
    <dbReference type="NCBI Taxonomy" id="2975278"/>
    <lineage>
        <taxon>Bacteria</taxon>
        <taxon>Pseudomonadati</taxon>
        <taxon>Planctomycetota</taxon>
        <taxon>Planctomycetia</taxon>
        <taxon>Gemmatales</taxon>
        <taxon>Gemmataceae</taxon>
        <taxon>Gemmata</taxon>
    </lineage>
</organism>
<dbReference type="RefSeq" id="WP_320687955.1">
    <property type="nucleotide sequence ID" value="NZ_JAXBLV010000196.1"/>
</dbReference>